<comment type="similarity">
    <text evidence="2 11">Belongs to the thiolase-like superfamily. FabH family.</text>
</comment>
<evidence type="ECO:0000256" key="5">
    <source>
        <dbReference type="ARBA" id="ARBA00022679"/>
    </source>
</evidence>
<comment type="subunit">
    <text evidence="11">Homodimer.</text>
</comment>
<feature type="active site" evidence="11">
    <location>
        <position position="117"/>
    </location>
</feature>
<evidence type="ECO:0000256" key="1">
    <source>
        <dbReference type="ARBA" id="ARBA00005194"/>
    </source>
</evidence>
<dbReference type="AlphaFoldDB" id="A0A1G4NTD8"/>
<dbReference type="InterPro" id="IPR013751">
    <property type="entry name" value="ACP_syn_III_N"/>
</dbReference>
<evidence type="ECO:0000256" key="3">
    <source>
        <dbReference type="ARBA" id="ARBA00012333"/>
    </source>
</evidence>
<keyword evidence="4 11" id="KW-0444">Lipid biosynthesis</keyword>
<dbReference type="SUPFAM" id="SSF53901">
    <property type="entry name" value="Thiolase-like"/>
    <property type="match status" value="1"/>
</dbReference>
<gene>
    <name evidence="11 14" type="primary">fabH</name>
    <name evidence="14" type="ORF">J0167_31</name>
</gene>
<evidence type="ECO:0000259" key="13">
    <source>
        <dbReference type="Pfam" id="PF08545"/>
    </source>
</evidence>
<feature type="region of interest" description="ACP-binding" evidence="11">
    <location>
        <begin position="266"/>
        <end position="270"/>
    </location>
</feature>
<dbReference type="Pfam" id="PF08541">
    <property type="entry name" value="ACP_syn_III_C"/>
    <property type="match status" value="1"/>
</dbReference>
<evidence type="ECO:0000256" key="6">
    <source>
        <dbReference type="ARBA" id="ARBA00022832"/>
    </source>
</evidence>
<feature type="active site" evidence="11">
    <location>
        <position position="265"/>
    </location>
</feature>
<dbReference type="InterPro" id="IPR013747">
    <property type="entry name" value="ACP_syn_III_C"/>
</dbReference>
<organism evidence="14">
    <name type="scientific">Helminthocladia australis</name>
    <dbReference type="NCBI Taxonomy" id="260093"/>
    <lineage>
        <taxon>Eukaryota</taxon>
        <taxon>Rhodophyta</taxon>
        <taxon>Florideophyceae</taxon>
        <taxon>Nemaliophycidae</taxon>
        <taxon>Nemaliales</taxon>
        <taxon>Liagoraceae</taxon>
        <taxon>Helminthocladia</taxon>
    </lineage>
</organism>
<keyword evidence="11" id="KW-0012">Acyltransferase</keyword>
<sequence>MAIFNTYGSHLLSTGSSVPDLLINNDTISNFIDTSDQWISTRTGIRERRLITSNQSIIDLAANASNEALEKASLQPEDLDLILLATSTQNDLFGSASQLQASLKAINAAAFDITAACSGFVMGLVTAHQFIQTGAYKNVLIVGADTLSQWVDWSDRTTCILFGDGAGAAILQRNKNNDILGFQLNTNGNNSHHLSIGYSYSETIKNSQALETPIPRYGKIGHYAYLTMNGKEVYKFAVSAVPRSINKCLEEAKLSTKDITWLLLHQANQRIMETVANKLNLPMEKVLSNIQLYGNTSAASIPLALNEAFKTGHICNGDIIVISGFGAGLTWGTSIIEWKTLQ</sequence>
<name>A0A1G4NTD8_9FLOR</name>
<comment type="function">
    <text evidence="10">Catalyzes the condensation reaction of fatty acid synthesis by the addition to an acyl acceptor of two carbons from malonyl-ACP. KAS III catalyzes the first condensation reaction which initiates fatty acid synthesis and may therefore play a role in governing the total rate of fatty acid production. Possesses both acetoacetyl-ACP synthase and acetyl transacylase activities.</text>
</comment>
<evidence type="ECO:0000256" key="2">
    <source>
        <dbReference type="ARBA" id="ARBA00008642"/>
    </source>
</evidence>
<feature type="domain" description="Beta-ketoacyl-[acyl-carrier-protein] synthase III N-terminal" evidence="13">
    <location>
        <begin position="111"/>
        <end position="188"/>
    </location>
</feature>
<dbReference type="NCBIfam" id="NF006829">
    <property type="entry name" value="PRK09352.1"/>
    <property type="match status" value="1"/>
</dbReference>
<comment type="subcellular location">
    <subcellularLocation>
        <location evidence="11">Plastid</location>
        <location evidence="11">Chloroplast</location>
    </subcellularLocation>
</comment>
<evidence type="ECO:0000256" key="9">
    <source>
        <dbReference type="ARBA" id="ARBA00052419"/>
    </source>
</evidence>
<geneLocation type="chloroplast" evidence="14"/>
<dbReference type="GO" id="GO:0004315">
    <property type="term" value="F:3-oxoacyl-[acyl-carrier-protein] synthase activity"/>
    <property type="evidence" value="ECO:0007669"/>
    <property type="project" value="InterPro"/>
</dbReference>
<accession>A0A1G4NTD8</accession>
<keyword evidence="8 11" id="KW-0275">Fatty acid biosynthesis</keyword>
<comment type="catalytic activity">
    <reaction evidence="9 11">
        <text>malonyl-[ACP] + acetyl-CoA + H(+) = 3-oxobutanoyl-[ACP] + CO2 + CoA</text>
        <dbReference type="Rhea" id="RHEA:12080"/>
        <dbReference type="Rhea" id="RHEA-COMP:9623"/>
        <dbReference type="Rhea" id="RHEA-COMP:9625"/>
        <dbReference type="ChEBI" id="CHEBI:15378"/>
        <dbReference type="ChEBI" id="CHEBI:16526"/>
        <dbReference type="ChEBI" id="CHEBI:57287"/>
        <dbReference type="ChEBI" id="CHEBI:57288"/>
        <dbReference type="ChEBI" id="CHEBI:78449"/>
        <dbReference type="ChEBI" id="CHEBI:78450"/>
        <dbReference type="EC" id="2.3.1.180"/>
    </reaction>
</comment>
<protein>
    <recommendedName>
        <fullName evidence="3 11">Beta-ketoacyl-[acyl-carrier-protein] synthase III</fullName>
        <shortName evidence="11">Beta-ketoacyl-ACP synthase III</shortName>
        <shortName evidence="11">KAS III</shortName>
        <ecNumber evidence="3 11">2.3.1.180</ecNumber>
    </recommendedName>
    <alternativeName>
        <fullName evidence="11">3-oxoacyl-[acyl-carrier-protein] synthase 3</fullName>
    </alternativeName>
    <alternativeName>
        <fullName evidence="11">3-oxoacyl-[acyl-carrier-protein] synthase III</fullName>
    </alternativeName>
</protein>
<dbReference type="Pfam" id="PF08545">
    <property type="entry name" value="ACP_syn_III"/>
    <property type="match status" value="1"/>
</dbReference>
<dbReference type="PANTHER" id="PTHR43091:SF1">
    <property type="entry name" value="BETA-KETOACYL-[ACYL-CARRIER-PROTEIN] SYNTHASE III, CHLOROPLASTIC"/>
    <property type="match status" value="1"/>
</dbReference>
<dbReference type="GO" id="GO:0006633">
    <property type="term" value="P:fatty acid biosynthetic process"/>
    <property type="evidence" value="ECO:0007669"/>
    <property type="project" value="UniProtKB-UniRule"/>
</dbReference>
<dbReference type="UniPathway" id="UPA00094"/>
<evidence type="ECO:0000259" key="12">
    <source>
        <dbReference type="Pfam" id="PF08541"/>
    </source>
</evidence>
<dbReference type="RefSeq" id="YP_009313631.1">
    <property type="nucleotide sequence ID" value="NC_031658.1"/>
</dbReference>
<evidence type="ECO:0000256" key="4">
    <source>
        <dbReference type="ARBA" id="ARBA00022516"/>
    </source>
</evidence>
<evidence type="ECO:0000313" key="14">
    <source>
        <dbReference type="EMBL" id="SCW21885.1"/>
    </source>
</evidence>
<evidence type="ECO:0000256" key="8">
    <source>
        <dbReference type="ARBA" id="ARBA00023160"/>
    </source>
</evidence>
<feature type="domain" description="Beta-ketoacyl-[acyl-carrier-protein] synthase III C-terminal" evidence="12">
    <location>
        <begin position="249"/>
        <end position="338"/>
    </location>
</feature>
<dbReference type="PANTHER" id="PTHR43091">
    <property type="entry name" value="3-OXOACYL-[ACYL-CARRIER-PROTEIN] SYNTHASE"/>
    <property type="match status" value="1"/>
</dbReference>
<keyword evidence="14" id="KW-0150">Chloroplast</keyword>
<dbReference type="CDD" id="cd00830">
    <property type="entry name" value="KAS_III"/>
    <property type="match status" value="1"/>
</dbReference>
<dbReference type="InterPro" id="IPR004655">
    <property type="entry name" value="FabH"/>
</dbReference>
<dbReference type="EMBL" id="LT622866">
    <property type="protein sequence ID" value="SCW21885.1"/>
    <property type="molecule type" value="Genomic_DNA"/>
</dbReference>
<comment type="function">
    <text evidence="11">Catalyzes the condensation reaction of fatty acid synthesis by the addition to an acyl acceptor of two carbons from malonyl-ACP. Catalyzes the first condensation reaction which initiates fatty acid synthesis and may therefore play a role in governing the total rate of fatty acid production. Possesses both acetoacetyl-ACP synthase and acetyl transacylase activities. Its substrate specificity determines the biosynthesis of branched-chain and/or straight-chain of fatty acids.</text>
</comment>
<reference evidence="14" key="2">
    <citation type="submission" date="2016-10" db="EMBL/GenBank/DDBJ databases">
        <authorList>
            <person name="de Groot N.N."/>
        </authorList>
    </citation>
    <scope>NUCLEOTIDE SEQUENCE</scope>
    <source>
        <strain evidence="14">J.0167</strain>
    </source>
</reference>
<evidence type="ECO:0000256" key="7">
    <source>
        <dbReference type="ARBA" id="ARBA00023098"/>
    </source>
</evidence>
<dbReference type="InterPro" id="IPR016039">
    <property type="entry name" value="Thiolase-like"/>
</dbReference>
<comment type="pathway">
    <text evidence="1 11">Lipid metabolism; fatty acid biosynthesis.</text>
</comment>
<dbReference type="HAMAP" id="MF_01815">
    <property type="entry name" value="FabH"/>
    <property type="match status" value="1"/>
</dbReference>
<reference evidence="14" key="1">
    <citation type="submission" date="2016-10" db="EMBL/GenBank/DDBJ databases">
        <title>Chloroplast genomes as a tool to resolve red algal phylogenies: a case study in the Nemaliales.</title>
        <authorList>
            <person name="Costa J.F."/>
            <person name="Lin S.M."/>
            <person name="Macaya E.C."/>
            <person name="Fernandez-Garcia C."/>
            <person name="Verbruggen H."/>
        </authorList>
    </citation>
    <scope>NUCLEOTIDE SEQUENCE</scope>
    <source>
        <strain evidence="14">J.0167</strain>
    </source>
</reference>
<dbReference type="FunFam" id="3.40.47.10:FF:000004">
    <property type="entry name" value="3-oxoacyl-[acyl-carrier-protein] synthase 3"/>
    <property type="match status" value="1"/>
</dbReference>
<feature type="active site" evidence="11">
    <location>
        <position position="295"/>
    </location>
</feature>
<keyword evidence="7 11" id="KW-0443">Lipid metabolism</keyword>
<comment type="domain">
    <text evidence="11">The last Arg residue of the ACP-binding site is essential for the weak association between ACP/AcpP and FabH.</text>
</comment>
<evidence type="ECO:0000256" key="10">
    <source>
        <dbReference type="ARBA" id="ARBA00057449"/>
    </source>
</evidence>
<dbReference type="GO" id="GO:0033818">
    <property type="term" value="F:beta-ketoacyl-acyl-carrier-protein synthase III activity"/>
    <property type="evidence" value="ECO:0007669"/>
    <property type="project" value="UniProtKB-UniRule"/>
</dbReference>
<evidence type="ECO:0000256" key="11">
    <source>
        <dbReference type="HAMAP-Rule" id="MF_01815"/>
    </source>
</evidence>
<keyword evidence="6 11" id="KW-0276">Fatty acid metabolism</keyword>
<keyword evidence="5 11" id="KW-0808">Transferase</keyword>
<dbReference type="GO" id="GO:0009507">
    <property type="term" value="C:chloroplast"/>
    <property type="evidence" value="ECO:0007669"/>
    <property type="project" value="UniProtKB-SubCell"/>
</dbReference>
<dbReference type="Gene3D" id="3.40.47.10">
    <property type="match status" value="1"/>
</dbReference>
<proteinExistence type="inferred from homology"/>
<dbReference type="GeneID" id="29998362"/>
<dbReference type="NCBIfam" id="TIGR00747">
    <property type="entry name" value="fabH"/>
    <property type="match status" value="1"/>
</dbReference>
<keyword evidence="11" id="KW-0511">Multifunctional enzyme</keyword>
<keyword evidence="14" id="KW-0934">Plastid</keyword>
<dbReference type="EC" id="2.3.1.180" evidence="3 11"/>